<evidence type="ECO:0000313" key="2">
    <source>
        <dbReference type="EMBL" id="KAA5606912.1"/>
    </source>
</evidence>
<dbReference type="EMBL" id="VWPJ01000002">
    <property type="protein sequence ID" value="KAA5606912.1"/>
    <property type="molecule type" value="Genomic_DNA"/>
</dbReference>
<dbReference type="InterPro" id="IPR017734">
    <property type="entry name" value="T6SS_SciN"/>
</dbReference>
<dbReference type="InterPro" id="IPR038706">
    <property type="entry name" value="Type_VI_SciN-like_sf"/>
</dbReference>
<dbReference type="NCBIfam" id="TIGR03352">
    <property type="entry name" value="VI_chp_3"/>
    <property type="match status" value="1"/>
</dbReference>
<evidence type="ECO:0000256" key="1">
    <source>
        <dbReference type="SAM" id="SignalP"/>
    </source>
</evidence>
<proteinExistence type="predicted"/>
<keyword evidence="2" id="KW-0449">Lipoprotein</keyword>
<sequence>MLSTARTRRAVTVALASALFTALSACASAPPPPPPTEVVLAISADDTINPDPTGRPSPAQVHIYWLRGATDFESADFFDLTGDPSATLGAELASHEVMTVRPSSQQSLMRRVDPGVSHVGIVTAYRSLDGVVWRAVTAVPPNARSGVGVTLVQGGVSLGAAVPTAMSERQTAPTSALAAR</sequence>
<accession>A0A5M6IFK4</accession>
<dbReference type="PROSITE" id="PS51257">
    <property type="entry name" value="PROKAR_LIPOPROTEIN"/>
    <property type="match status" value="1"/>
</dbReference>
<keyword evidence="1" id="KW-0732">Signal</keyword>
<dbReference type="RefSeq" id="WP_150060923.1">
    <property type="nucleotide sequence ID" value="NZ_JACHII010000003.1"/>
</dbReference>
<organism evidence="2 3">
    <name type="scientific">Roseospira marina</name>
    <dbReference type="NCBI Taxonomy" id="140057"/>
    <lineage>
        <taxon>Bacteria</taxon>
        <taxon>Pseudomonadati</taxon>
        <taxon>Pseudomonadota</taxon>
        <taxon>Alphaproteobacteria</taxon>
        <taxon>Rhodospirillales</taxon>
        <taxon>Rhodospirillaceae</taxon>
        <taxon>Roseospira</taxon>
    </lineage>
</organism>
<dbReference type="Proteomes" id="UP000324065">
    <property type="component" value="Unassembled WGS sequence"/>
</dbReference>
<dbReference type="PANTHER" id="PTHR37625:SF4">
    <property type="entry name" value="OUTER MEMBRANE LIPOPROTEIN"/>
    <property type="match status" value="1"/>
</dbReference>
<feature type="chain" id="PRO_5024391737" evidence="1">
    <location>
        <begin position="28"/>
        <end position="180"/>
    </location>
</feature>
<feature type="signal peptide" evidence="1">
    <location>
        <begin position="1"/>
        <end position="27"/>
    </location>
</feature>
<name>A0A5M6IFK4_9PROT</name>
<reference evidence="2 3" key="1">
    <citation type="submission" date="2019-09" db="EMBL/GenBank/DDBJ databases">
        <title>Genome sequence of Roseospira marina, one of the more divergent members of the non-sulfur purple photosynthetic bacterial family, the Rhodospirillaceae.</title>
        <authorList>
            <person name="Meyer T."/>
            <person name="Kyndt J."/>
        </authorList>
    </citation>
    <scope>NUCLEOTIDE SEQUENCE [LARGE SCALE GENOMIC DNA]</scope>
    <source>
        <strain evidence="2 3">DSM 15113</strain>
    </source>
</reference>
<protein>
    <submittedName>
        <fullName evidence="2">Type VI secretion system lipoprotein TssJ</fullName>
    </submittedName>
</protein>
<dbReference type="Gene3D" id="2.60.40.4150">
    <property type="entry name" value="Type VI secretion system, lipoprotein SciN"/>
    <property type="match status" value="1"/>
</dbReference>
<keyword evidence="3" id="KW-1185">Reference proteome</keyword>
<comment type="caution">
    <text evidence="2">The sequence shown here is derived from an EMBL/GenBank/DDBJ whole genome shotgun (WGS) entry which is preliminary data.</text>
</comment>
<gene>
    <name evidence="2" type="primary">tssJ</name>
    <name evidence="2" type="ORF">F1188_03075</name>
</gene>
<evidence type="ECO:0000313" key="3">
    <source>
        <dbReference type="Proteomes" id="UP000324065"/>
    </source>
</evidence>
<dbReference type="OrthoDB" id="7724415at2"/>
<dbReference type="Pfam" id="PF12790">
    <property type="entry name" value="T6SS-SciN"/>
    <property type="match status" value="1"/>
</dbReference>
<dbReference type="AlphaFoldDB" id="A0A5M6IFK4"/>
<dbReference type="PANTHER" id="PTHR37625">
    <property type="entry name" value="OUTER MEMBRANE LIPOPROTEIN-RELATED"/>
    <property type="match status" value="1"/>
</dbReference>